<dbReference type="Proteomes" id="UP001438707">
    <property type="component" value="Unassembled WGS sequence"/>
</dbReference>
<feature type="region of interest" description="Disordered" evidence="1">
    <location>
        <begin position="141"/>
        <end position="169"/>
    </location>
</feature>
<evidence type="ECO:0000256" key="1">
    <source>
        <dbReference type="SAM" id="MobiDB-lite"/>
    </source>
</evidence>
<proteinExistence type="predicted"/>
<organism evidence="2 3">
    <name type="scientific">Apatococcus lobatus</name>
    <dbReference type="NCBI Taxonomy" id="904363"/>
    <lineage>
        <taxon>Eukaryota</taxon>
        <taxon>Viridiplantae</taxon>
        <taxon>Chlorophyta</taxon>
        <taxon>core chlorophytes</taxon>
        <taxon>Trebouxiophyceae</taxon>
        <taxon>Chlorellales</taxon>
        <taxon>Chlorellaceae</taxon>
        <taxon>Apatococcus</taxon>
    </lineage>
</organism>
<protein>
    <submittedName>
        <fullName evidence="2">Uncharacterized protein</fullName>
    </submittedName>
</protein>
<evidence type="ECO:0000313" key="3">
    <source>
        <dbReference type="Proteomes" id="UP001438707"/>
    </source>
</evidence>
<feature type="compositionally biased region" description="Low complexity" evidence="1">
    <location>
        <begin position="159"/>
        <end position="169"/>
    </location>
</feature>
<evidence type="ECO:0000313" key="2">
    <source>
        <dbReference type="EMBL" id="KAK9819510.1"/>
    </source>
</evidence>
<comment type="caution">
    <text evidence="2">The sequence shown here is derived from an EMBL/GenBank/DDBJ whole genome shotgun (WGS) entry which is preliminary data.</text>
</comment>
<name>A0AAW1QDN8_9CHLO</name>
<dbReference type="AlphaFoldDB" id="A0AAW1QDN8"/>
<dbReference type="EMBL" id="JALJOS010000046">
    <property type="protein sequence ID" value="KAK9819510.1"/>
    <property type="molecule type" value="Genomic_DNA"/>
</dbReference>
<gene>
    <name evidence="2" type="ORF">WJX74_001867</name>
</gene>
<reference evidence="2 3" key="1">
    <citation type="journal article" date="2024" name="Nat. Commun.">
        <title>Phylogenomics reveals the evolutionary origins of lichenization in chlorophyte algae.</title>
        <authorList>
            <person name="Puginier C."/>
            <person name="Libourel C."/>
            <person name="Otte J."/>
            <person name="Skaloud P."/>
            <person name="Haon M."/>
            <person name="Grisel S."/>
            <person name="Petersen M."/>
            <person name="Berrin J.G."/>
            <person name="Delaux P.M."/>
            <person name="Dal Grande F."/>
            <person name="Keller J."/>
        </authorList>
    </citation>
    <scope>NUCLEOTIDE SEQUENCE [LARGE SCALE GENOMIC DNA]</scope>
    <source>
        <strain evidence="2 3">SAG 2145</strain>
    </source>
</reference>
<feature type="region of interest" description="Disordered" evidence="1">
    <location>
        <begin position="434"/>
        <end position="460"/>
    </location>
</feature>
<keyword evidence="3" id="KW-1185">Reference proteome</keyword>
<sequence length="460" mass="48000">MLVETALQGTVSQAFTSARPGSLPAQGLQGYSDRVAVNPQGLLGRYNLCTWVKLLSTAKATSARLWLTKIVRGRGSFLRLLQGNSSSAANAARDLTTCSDLEARFGSEMPDLQSHQALKPSDLQLPVAARLLYPAVARKRQAAKAQDQSADPPAPAPGSPSQGPPGAAQFFQHQGTLLPQQAPGAEAPAPSNDVLAIGLEALSPAEAESPLAAIAAAIIDQALELGEAIAAARPAQEGAAPPLPYADDPTVRSVQNSLAFGLHHWGELGSPLAKLSNATWSVFNERLELVLPDVRSGATSSSGIEKAETIADTYASGILEGRGAAPPYQQWQPLDYAALAIVNDLAVKARENGRSFEDAARSEITAGLQLLVDEQPEGSATAKLVSLARGSNYEWSPSEEPPASPSQLQTAINQNAETAKRLVLAGGLVTTEIAAEPSSGDGPIRYLAPPNIPFGSDPRA</sequence>
<accession>A0AAW1QDN8</accession>